<evidence type="ECO:0000313" key="2">
    <source>
        <dbReference type="EMBL" id="RRH78165.1"/>
    </source>
</evidence>
<dbReference type="PROSITE" id="PS50883">
    <property type="entry name" value="EAL"/>
    <property type="match status" value="1"/>
</dbReference>
<keyword evidence="3" id="KW-1185">Reference proteome</keyword>
<name>A0A3P3DVG8_9RHOB</name>
<evidence type="ECO:0000313" key="3">
    <source>
        <dbReference type="Proteomes" id="UP000282125"/>
    </source>
</evidence>
<evidence type="ECO:0000259" key="1">
    <source>
        <dbReference type="PROSITE" id="PS50883"/>
    </source>
</evidence>
<dbReference type="Pfam" id="PF00563">
    <property type="entry name" value="EAL"/>
    <property type="match status" value="1"/>
</dbReference>
<sequence length="457" mass="49401">MQRIRASACFRYRTGRLDQTMQSVPGEMAGSATTQLAIEAIRQRLAQTPPPGGFCLFVLENMDLVEVAGDAGAARILRNRIRGELENTLGAGSVLCDAREDGFILALPATDQDHLMRELDHMLHRLPFWSLDRPSHATSVTGRAGVVWVEDALRSKPEDLHRAAVTAVSAARVAQRSRLVFGGSDPRAITDLQLTAQLICDLPAAVEEGRLVLLGQEIVSCAPGAARGREYEVLLQMNGRSGQSFAPGFFLQAAEQSRLIEIVDNWVLRSVLVENAARLRALPDMKVSINVAARTLSGSAFAGGLEAMLKAGGVDPTRIQLEITETAQIRDLQQAQSNIRAARSMGCRIALDDFGAGMSGYGYLKAFEPDCLKIDGSLISHVADETHMDARIVRSIITLAHDLGIEVVAEHVSSQDILQALKGFGIDKVQGFQLGRPGPLQLVFENRQACDSVSCAV</sequence>
<dbReference type="Gene3D" id="3.20.20.450">
    <property type="entry name" value="EAL domain"/>
    <property type="match status" value="1"/>
</dbReference>
<feature type="domain" description="EAL" evidence="1">
    <location>
        <begin position="195"/>
        <end position="451"/>
    </location>
</feature>
<dbReference type="InterPro" id="IPR001633">
    <property type="entry name" value="EAL_dom"/>
</dbReference>
<dbReference type="GO" id="GO:0071111">
    <property type="term" value="F:cyclic-guanylate-specific phosphodiesterase activity"/>
    <property type="evidence" value="ECO:0007669"/>
    <property type="project" value="InterPro"/>
</dbReference>
<reference evidence="2 3" key="1">
    <citation type="submission" date="2018-11" db="EMBL/GenBank/DDBJ databases">
        <title>Gemmobacter sp. nov., YIM 102744-1 draft genome.</title>
        <authorList>
            <person name="Li G."/>
            <person name="Jiang Y."/>
        </authorList>
    </citation>
    <scope>NUCLEOTIDE SEQUENCE [LARGE SCALE GENOMIC DNA]</scope>
    <source>
        <strain evidence="2 3">YIM 102744-1</strain>
    </source>
</reference>
<dbReference type="CDD" id="cd01948">
    <property type="entry name" value="EAL"/>
    <property type="match status" value="1"/>
</dbReference>
<dbReference type="Proteomes" id="UP000282125">
    <property type="component" value="Unassembled WGS sequence"/>
</dbReference>
<dbReference type="PANTHER" id="PTHR33121">
    <property type="entry name" value="CYCLIC DI-GMP PHOSPHODIESTERASE PDEF"/>
    <property type="match status" value="1"/>
</dbReference>
<dbReference type="Gene3D" id="3.30.70.270">
    <property type="match status" value="1"/>
</dbReference>
<organism evidence="2 3">
    <name type="scientific">Falsigemmobacter faecalis</name>
    <dbReference type="NCBI Taxonomy" id="2488730"/>
    <lineage>
        <taxon>Bacteria</taxon>
        <taxon>Pseudomonadati</taxon>
        <taxon>Pseudomonadota</taxon>
        <taxon>Alphaproteobacteria</taxon>
        <taxon>Rhodobacterales</taxon>
        <taxon>Paracoccaceae</taxon>
        <taxon>Falsigemmobacter</taxon>
    </lineage>
</organism>
<gene>
    <name evidence="2" type="ORF">EG244_01580</name>
</gene>
<comment type="caution">
    <text evidence="2">The sequence shown here is derived from an EMBL/GenBank/DDBJ whole genome shotgun (WGS) entry which is preliminary data.</text>
</comment>
<dbReference type="EMBL" id="RRAZ01000002">
    <property type="protein sequence ID" value="RRH78165.1"/>
    <property type="molecule type" value="Genomic_DNA"/>
</dbReference>
<proteinExistence type="predicted"/>
<dbReference type="PANTHER" id="PTHR33121:SF23">
    <property type="entry name" value="CYCLIC DI-GMP PHOSPHODIESTERASE PDEB"/>
    <property type="match status" value="1"/>
</dbReference>
<dbReference type="AlphaFoldDB" id="A0A3P3DVG8"/>
<dbReference type="InterPro" id="IPR050706">
    <property type="entry name" value="Cyclic-di-GMP_PDE-like"/>
</dbReference>
<protein>
    <submittedName>
        <fullName evidence="2">EAL domain-containing protein</fullName>
    </submittedName>
</protein>
<dbReference type="SMART" id="SM00052">
    <property type="entry name" value="EAL"/>
    <property type="match status" value="1"/>
</dbReference>
<dbReference type="InterPro" id="IPR035919">
    <property type="entry name" value="EAL_sf"/>
</dbReference>
<dbReference type="InterPro" id="IPR043128">
    <property type="entry name" value="Rev_trsase/Diguanyl_cyclase"/>
</dbReference>
<accession>A0A3P3DVG8</accession>
<dbReference type="SUPFAM" id="SSF141868">
    <property type="entry name" value="EAL domain-like"/>
    <property type="match status" value="1"/>
</dbReference>